<dbReference type="OMA" id="SMKLQGH"/>
<sequence>MTGTDRAVSDTLAFTLVFTIIITSVGFTGVYGVEAVEDISDSAQANTAERSMTSFARGVGAVRDNRAPQHVQRLELSGDRLQTADAEIRIEIGYEDDSYTNETVPVESFVRRTDSGTRFIYTAGATFRSQPNGEVVTGTPALRCGSDTAHVSLVRINGQVSQSSDGPVTVRANAQNRESITPLSPDKGVKNVSVNVRNTRHTDAWERLFESELPRWNGGNGRYTCDGIDRAVVHNTTVGIAVN</sequence>
<keyword evidence="1" id="KW-0812">Transmembrane</keyword>
<dbReference type="GeneID" id="42180045"/>
<reference evidence="2 3" key="2">
    <citation type="submission" date="2019-04" db="EMBL/GenBank/DDBJ databases">
        <authorList>
            <person name="Yang S."/>
            <person name="Wei W."/>
        </authorList>
    </citation>
    <scope>NUCLEOTIDE SEQUENCE [LARGE SCALE GENOMIC DNA]</scope>
    <source>
        <strain evidence="3">ZP60</strain>
    </source>
</reference>
<protein>
    <submittedName>
        <fullName evidence="2">Uncharacterized protein</fullName>
    </submittedName>
</protein>
<proteinExistence type="predicted"/>
<reference evidence="2 3" key="1">
    <citation type="submission" date="2019-04" db="EMBL/GenBank/DDBJ databases">
        <title>Complete genome sequence of Arthrobacter sp. ZXY-2 associated with effective atrazine degradation and salt adaptation.</title>
        <authorList>
            <person name="Zhao X."/>
        </authorList>
    </citation>
    <scope>NUCLEOTIDE SEQUENCE [LARGE SCALE GENOMIC DNA]</scope>
    <source>
        <strain evidence="3">ZP60</strain>
    </source>
</reference>
<organism evidence="2 3">
    <name type="scientific">Halomicrobium mukohataei</name>
    <dbReference type="NCBI Taxonomy" id="57705"/>
    <lineage>
        <taxon>Archaea</taxon>
        <taxon>Methanobacteriati</taxon>
        <taxon>Methanobacteriota</taxon>
        <taxon>Stenosarchaea group</taxon>
        <taxon>Halobacteria</taxon>
        <taxon>Halobacteriales</taxon>
        <taxon>Haloarculaceae</taxon>
        <taxon>Halomicrobium</taxon>
    </lineage>
</organism>
<evidence type="ECO:0000313" key="3">
    <source>
        <dbReference type="Proteomes" id="UP000297053"/>
    </source>
</evidence>
<keyword evidence="1" id="KW-0472">Membrane</keyword>
<dbReference type="KEGG" id="halz:E5139_13855"/>
<gene>
    <name evidence="2" type="ORF">E5139_13855</name>
</gene>
<dbReference type="Proteomes" id="UP000297053">
    <property type="component" value="Chromosome"/>
</dbReference>
<accession>A0A4D6KHA9</accession>
<dbReference type="InterPro" id="IPR055713">
    <property type="entry name" value="DUF7289"/>
</dbReference>
<evidence type="ECO:0000313" key="2">
    <source>
        <dbReference type="EMBL" id="QCD66675.1"/>
    </source>
</evidence>
<keyword evidence="1" id="KW-1133">Transmembrane helix</keyword>
<dbReference type="AlphaFoldDB" id="A0A4D6KHA9"/>
<name>A0A4D6KHA9_9EURY</name>
<feature type="transmembrane region" description="Helical" evidence="1">
    <location>
        <begin position="12"/>
        <end position="33"/>
    </location>
</feature>
<evidence type="ECO:0000256" key="1">
    <source>
        <dbReference type="SAM" id="Phobius"/>
    </source>
</evidence>
<dbReference type="EMBL" id="CP039375">
    <property type="protein sequence ID" value="QCD66675.1"/>
    <property type="molecule type" value="Genomic_DNA"/>
</dbReference>
<dbReference type="Pfam" id="PF23960">
    <property type="entry name" value="DUF7289"/>
    <property type="match status" value="1"/>
</dbReference>
<dbReference type="RefSeq" id="WP_015763097.1">
    <property type="nucleotide sequence ID" value="NZ_CP039375.1"/>
</dbReference>